<keyword evidence="2" id="KW-1185">Reference proteome</keyword>
<evidence type="ECO:0000313" key="2">
    <source>
        <dbReference type="Proteomes" id="UP000308197"/>
    </source>
</evidence>
<organism evidence="1 2">
    <name type="scientific">Polyporus arcularius HHB13444</name>
    <dbReference type="NCBI Taxonomy" id="1314778"/>
    <lineage>
        <taxon>Eukaryota</taxon>
        <taxon>Fungi</taxon>
        <taxon>Dikarya</taxon>
        <taxon>Basidiomycota</taxon>
        <taxon>Agaricomycotina</taxon>
        <taxon>Agaricomycetes</taxon>
        <taxon>Polyporales</taxon>
        <taxon>Polyporaceae</taxon>
        <taxon>Polyporus</taxon>
    </lineage>
</organism>
<dbReference type="InParanoid" id="A0A5C3PKC0"/>
<proteinExistence type="predicted"/>
<gene>
    <name evidence="1" type="ORF">K466DRAFT_14190</name>
</gene>
<reference evidence="1 2" key="1">
    <citation type="journal article" date="2019" name="Nat. Ecol. Evol.">
        <title>Megaphylogeny resolves global patterns of mushroom evolution.</title>
        <authorList>
            <person name="Varga T."/>
            <person name="Krizsan K."/>
            <person name="Foldi C."/>
            <person name="Dima B."/>
            <person name="Sanchez-Garcia M."/>
            <person name="Sanchez-Ramirez S."/>
            <person name="Szollosi G.J."/>
            <person name="Szarkandi J.G."/>
            <person name="Papp V."/>
            <person name="Albert L."/>
            <person name="Andreopoulos W."/>
            <person name="Angelini C."/>
            <person name="Antonin V."/>
            <person name="Barry K.W."/>
            <person name="Bougher N.L."/>
            <person name="Buchanan P."/>
            <person name="Buyck B."/>
            <person name="Bense V."/>
            <person name="Catcheside P."/>
            <person name="Chovatia M."/>
            <person name="Cooper J."/>
            <person name="Damon W."/>
            <person name="Desjardin D."/>
            <person name="Finy P."/>
            <person name="Geml J."/>
            <person name="Haridas S."/>
            <person name="Hughes K."/>
            <person name="Justo A."/>
            <person name="Karasinski D."/>
            <person name="Kautmanova I."/>
            <person name="Kiss B."/>
            <person name="Kocsube S."/>
            <person name="Kotiranta H."/>
            <person name="LaButti K.M."/>
            <person name="Lechner B.E."/>
            <person name="Liimatainen K."/>
            <person name="Lipzen A."/>
            <person name="Lukacs Z."/>
            <person name="Mihaltcheva S."/>
            <person name="Morgado L.N."/>
            <person name="Niskanen T."/>
            <person name="Noordeloos M.E."/>
            <person name="Ohm R.A."/>
            <person name="Ortiz-Santana B."/>
            <person name="Ovrebo C."/>
            <person name="Racz N."/>
            <person name="Riley R."/>
            <person name="Savchenko A."/>
            <person name="Shiryaev A."/>
            <person name="Soop K."/>
            <person name="Spirin V."/>
            <person name="Szebenyi C."/>
            <person name="Tomsovsky M."/>
            <person name="Tulloss R.E."/>
            <person name="Uehling J."/>
            <person name="Grigoriev I.V."/>
            <person name="Vagvolgyi C."/>
            <person name="Papp T."/>
            <person name="Martin F.M."/>
            <person name="Miettinen O."/>
            <person name="Hibbett D.S."/>
            <person name="Nagy L.G."/>
        </authorList>
    </citation>
    <scope>NUCLEOTIDE SEQUENCE [LARGE SCALE GENOMIC DNA]</scope>
    <source>
        <strain evidence="1 2">HHB13444</strain>
    </source>
</reference>
<accession>A0A5C3PKC0</accession>
<name>A0A5C3PKC0_9APHY</name>
<sequence>MRAPEQGACSEPTIIVSCVRLLHPHSMARGTRRGHGELCGREDIVCSSGLALCSIRRSRSLTFSNLQHTASELPRVRIYAHGRHDLLRTQLALHPCSPAVRKDLDGFRSKHAELDSVISHSAAVAVCSLRLRCGAASRCQCALRRGARLGAIPQNARNIRRKRPATPAEALPTLTTAVSTSLRTSFAQGVVIVPRLVSTSFRVIPHPLASHPWVTPVMVFLTAKGVVSLYPDLQECHRGLLMPACDCALRPVMTLWARSIDSGGSTYARVILIGLGRLCRMAQ</sequence>
<evidence type="ECO:0000313" key="1">
    <source>
        <dbReference type="EMBL" id="TFK89711.1"/>
    </source>
</evidence>
<protein>
    <submittedName>
        <fullName evidence="1">Uncharacterized protein</fullName>
    </submittedName>
</protein>
<dbReference type="EMBL" id="ML211067">
    <property type="protein sequence ID" value="TFK89711.1"/>
    <property type="molecule type" value="Genomic_DNA"/>
</dbReference>
<dbReference type="AlphaFoldDB" id="A0A5C3PKC0"/>
<dbReference type="Proteomes" id="UP000308197">
    <property type="component" value="Unassembled WGS sequence"/>
</dbReference>